<evidence type="ECO:0000313" key="3">
    <source>
        <dbReference type="Proteomes" id="UP000270094"/>
    </source>
</evidence>
<name>A0A3P7JJT3_STRVU</name>
<keyword evidence="1" id="KW-1133">Transmembrane helix</keyword>
<accession>A0A3P7JJT3</accession>
<dbReference type="Proteomes" id="UP000270094">
    <property type="component" value="Unassembled WGS sequence"/>
</dbReference>
<organism evidence="2 3">
    <name type="scientific">Strongylus vulgaris</name>
    <name type="common">Blood worm</name>
    <dbReference type="NCBI Taxonomy" id="40348"/>
    <lineage>
        <taxon>Eukaryota</taxon>
        <taxon>Metazoa</taxon>
        <taxon>Ecdysozoa</taxon>
        <taxon>Nematoda</taxon>
        <taxon>Chromadorea</taxon>
        <taxon>Rhabditida</taxon>
        <taxon>Rhabditina</taxon>
        <taxon>Rhabditomorpha</taxon>
        <taxon>Strongyloidea</taxon>
        <taxon>Strongylidae</taxon>
        <taxon>Strongylus</taxon>
    </lineage>
</organism>
<proteinExistence type="predicted"/>
<reference evidence="2 3" key="1">
    <citation type="submission" date="2018-11" db="EMBL/GenBank/DDBJ databases">
        <authorList>
            <consortium name="Pathogen Informatics"/>
        </authorList>
    </citation>
    <scope>NUCLEOTIDE SEQUENCE [LARGE SCALE GENOMIC DNA]</scope>
</reference>
<keyword evidence="3" id="KW-1185">Reference proteome</keyword>
<keyword evidence="1" id="KW-0812">Transmembrane</keyword>
<evidence type="ECO:0000256" key="1">
    <source>
        <dbReference type="SAM" id="Phobius"/>
    </source>
</evidence>
<sequence length="73" mass="7859">MNQKRKHEMMRVTASVASPRFDWVLLEVAKVELELDDVVLQKQFVVVVVAAAAVVVVTAVVVAAAVAGAAEER</sequence>
<keyword evidence="1" id="KW-0472">Membrane</keyword>
<feature type="transmembrane region" description="Helical" evidence="1">
    <location>
        <begin position="44"/>
        <end position="70"/>
    </location>
</feature>
<dbReference type="AlphaFoldDB" id="A0A3P7JJT3"/>
<gene>
    <name evidence="2" type="ORF">SVUK_LOCUS13662</name>
</gene>
<protein>
    <submittedName>
        <fullName evidence="2">Uncharacterized protein</fullName>
    </submittedName>
</protein>
<evidence type="ECO:0000313" key="2">
    <source>
        <dbReference type="EMBL" id="VDM78664.1"/>
    </source>
</evidence>
<dbReference type="EMBL" id="UYYB01102586">
    <property type="protein sequence ID" value="VDM78664.1"/>
    <property type="molecule type" value="Genomic_DNA"/>
</dbReference>